<evidence type="ECO:0000313" key="3">
    <source>
        <dbReference type="Proteomes" id="UP000030134"/>
    </source>
</evidence>
<feature type="transmembrane region" description="Helical" evidence="1">
    <location>
        <begin position="12"/>
        <end position="32"/>
    </location>
</feature>
<gene>
    <name evidence="2" type="ORF">HQ36_07305</name>
</gene>
<dbReference type="EMBL" id="JQZW01000013">
    <property type="protein sequence ID" value="KGN97357.1"/>
    <property type="molecule type" value="Genomic_DNA"/>
</dbReference>
<evidence type="ECO:0000256" key="1">
    <source>
        <dbReference type="SAM" id="Phobius"/>
    </source>
</evidence>
<dbReference type="AlphaFoldDB" id="A0A0A2G4L0"/>
<organism evidence="2 3">
    <name type="scientific">Porphyromonas gingivicanis</name>
    <dbReference type="NCBI Taxonomy" id="266762"/>
    <lineage>
        <taxon>Bacteria</taxon>
        <taxon>Pseudomonadati</taxon>
        <taxon>Bacteroidota</taxon>
        <taxon>Bacteroidia</taxon>
        <taxon>Bacteroidales</taxon>
        <taxon>Porphyromonadaceae</taxon>
        <taxon>Porphyromonas</taxon>
    </lineage>
</organism>
<protein>
    <submittedName>
        <fullName evidence="2">Uncharacterized protein</fullName>
    </submittedName>
</protein>
<keyword evidence="1" id="KW-1133">Transmembrane helix</keyword>
<dbReference type="Proteomes" id="UP000030134">
    <property type="component" value="Unassembled WGS sequence"/>
</dbReference>
<sequence>MDNKRGMQKIEFVLQMAFYVLIVAMIVVFFLYRNTETPRLFLIPAGAALLVRVVSYILRYLNR</sequence>
<keyword evidence="3" id="KW-1185">Reference proteome</keyword>
<reference evidence="2 3" key="1">
    <citation type="submission" date="2014-08" db="EMBL/GenBank/DDBJ databases">
        <title>Porphyromonas gingivicanis strain:COT-022_OH1391 Genome sequencing.</title>
        <authorList>
            <person name="Wallis C."/>
            <person name="Deusch O."/>
            <person name="O'Flynn C."/>
            <person name="Davis I."/>
            <person name="Jospin G."/>
            <person name="Darling A.E."/>
            <person name="Coil D.A."/>
            <person name="Alexiev A."/>
            <person name="Horsfall A."/>
            <person name="Kirkwood N."/>
            <person name="Harris S."/>
            <person name="Eisen J.A."/>
        </authorList>
    </citation>
    <scope>NUCLEOTIDE SEQUENCE [LARGE SCALE GENOMIC DNA]</scope>
    <source>
        <strain evidence="3">COT-022 OH1391</strain>
    </source>
</reference>
<name>A0A0A2G4L0_9PORP</name>
<evidence type="ECO:0000313" key="2">
    <source>
        <dbReference type="EMBL" id="KGN97357.1"/>
    </source>
</evidence>
<proteinExistence type="predicted"/>
<feature type="transmembrane region" description="Helical" evidence="1">
    <location>
        <begin position="38"/>
        <end position="58"/>
    </location>
</feature>
<accession>A0A0A2G4L0</accession>
<keyword evidence="1" id="KW-0812">Transmembrane</keyword>
<dbReference type="STRING" id="266762.HQ36_07305"/>
<keyword evidence="1" id="KW-0472">Membrane</keyword>
<comment type="caution">
    <text evidence="2">The sequence shown here is derived from an EMBL/GenBank/DDBJ whole genome shotgun (WGS) entry which is preliminary data.</text>
</comment>